<feature type="region of interest" description="Disordered" evidence="1">
    <location>
        <begin position="102"/>
        <end position="124"/>
    </location>
</feature>
<dbReference type="GO" id="GO:0008237">
    <property type="term" value="F:metallopeptidase activity"/>
    <property type="evidence" value="ECO:0007669"/>
    <property type="project" value="InterPro"/>
</dbReference>
<dbReference type="EMBL" id="VUNB01000006">
    <property type="protein sequence ID" value="MST69434.1"/>
    <property type="molecule type" value="Genomic_DNA"/>
</dbReference>
<evidence type="ECO:0000313" key="3">
    <source>
        <dbReference type="EMBL" id="MST69434.1"/>
    </source>
</evidence>
<protein>
    <submittedName>
        <fullName evidence="3">TldD/PmbA family protein</fullName>
    </submittedName>
</protein>
<dbReference type="RefSeq" id="WP_154572909.1">
    <property type="nucleotide sequence ID" value="NZ_VUNB01000006.1"/>
</dbReference>
<evidence type="ECO:0000256" key="1">
    <source>
        <dbReference type="SAM" id="MobiDB-lite"/>
    </source>
</evidence>
<dbReference type="GO" id="GO:0005829">
    <property type="term" value="C:cytosol"/>
    <property type="evidence" value="ECO:0007669"/>
    <property type="project" value="TreeGrafter"/>
</dbReference>
<dbReference type="InterPro" id="IPR047657">
    <property type="entry name" value="PmbA"/>
</dbReference>
<gene>
    <name evidence="3" type="ORF">FYJ66_07540</name>
</gene>
<dbReference type="InterPro" id="IPR036059">
    <property type="entry name" value="TldD/PmbA_sf"/>
</dbReference>
<dbReference type="AlphaFoldDB" id="A0A6A8MBW7"/>
<dbReference type="PANTHER" id="PTHR43421">
    <property type="entry name" value="METALLOPROTEASE PMBA"/>
    <property type="match status" value="1"/>
</dbReference>
<evidence type="ECO:0000259" key="2">
    <source>
        <dbReference type="Pfam" id="PF19289"/>
    </source>
</evidence>
<dbReference type="PANTHER" id="PTHR43421:SF1">
    <property type="entry name" value="METALLOPROTEASE PMBA"/>
    <property type="match status" value="1"/>
</dbReference>
<reference evidence="3" key="1">
    <citation type="submission" date="2019-09" db="EMBL/GenBank/DDBJ databases">
        <title>In-depth cultivation of the pig gut microbiome towards novel bacterial diversity and tailored functional studies.</title>
        <authorList>
            <person name="Wylensek D."/>
            <person name="Hitch T.C.A."/>
            <person name="Clavel T."/>
        </authorList>
    </citation>
    <scope>NUCLEOTIDE SEQUENCE</scope>
    <source>
        <strain evidence="3">RF-744-FAT-WT-3</strain>
    </source>
</reference>
<dbReference type="Pfam" id="PF19289">
    <property type="entry name" value="PmbA_TldD_3rd"/>
    <property type="match status" value="1"/>
</dbReference>
<comment type="caution">
    <text evidence="3">The sequence shown here is derived from an EMBL/GenBank/DDBJ whole genome shotgun (WGS) entry which is preliminary data.</text>
</comment>
<dbReference type="GO" id="GO:0006508">
    <property type="term" value="P:proteolysis"/>
    <property type="evidence" value="ECO:0007669"/>
    <property type="project" value="InterPro"/>
</dbReference>
<dbReference type="SUPFAM" id="SSF111283">
    <property type="entry name" value="Putative modulator of DNA gyrase, PmbA/TldD"/>
    <property type="match status" value="1"/>
</dbReference>
<dbReference type="InterPro" id="IPR045569">
    <property type="entry name" value="Metalloprtase-TldD/E_C"/>
</dbReference>
<feature type="domain" description="Metalloprotease TldD/E C-terminal" evidence="2">
    <location>
        <begin position="237"/>
        <end position="442"/>
    </location>
</feature>
<sequence length="445" mass="50061">MSDIIENIQSALKELKVSTWEISDTTTDQWEFYFIKHRLDQNRAVRTRHTEVTVYRDMGEGMLGSASMEIPQGSFPKEIKENIAGLLEEAAYAVNPQYKLHGPEDQAEYSDEKGKDGISGESGAAENQISVKELAGTLIEAMNDLPETSTEYMNSYEIFARKVSRKYMNSLGLDLEETYPGATMELVVNARDENREIELYRLPSFGSCSAEELKEYVGQLLEFGKDRLKAEPTPELGKATLLLSTEDACRVYEYFLSQMNAANVYRNLSTWEIGRSIDKEGTFIQPLTIRQMKNLEGSPENHLFDGEGGKVKERVLLEKNVPRRYWGSRQYCSYLGIEDGSEVYNYQVEGGTRTSEELREEDYLEVVEFSSFEVDPLTGDIAGEIRLGYWHHQGQTDIVSGGSVSGSLPQLMEGLAVSSEEKRFGTALIPEVTMIHNITVTGIGK</sequence>
<accession>A0A6A8MBW7</accession>
<name>A0A6A8MBW7_9FIRM</name>
<organism evidence="3">
    <name type="scientific">Baileyella intestinalis</name>
    <dbReference type="NCBI Taxonomy" id="2606709"/>
    <lineage>
        <taxon>Bacteria</taxon>
        <taxon>Bacillati</taxon>
        <taxon>Bacillota</taxon>
        <taxon>Clostridia</taxon>
        <taxon>Peptostreptococcales</taxon>
        <taxon>Anaerovoracaceae</taxon>
        <taxon>Baileyella</taxon>
    </lineage>
</organism>
<proteinExistence type="predicted"/>